<reference evidence="6 8" key="1">
    <citation type="submission" date="2016-01" db="EMBL/GenBank/DDBJ databases">
        <title>Molecular Mechanisms for transfer of large genomic segments between Enterococcus faecium strains.</title>
        <authorList>
            <person name="Garcia-Solache M.A."/>
            <person name="Lebreton F."/>
            <person name="Mclaughlin R.E."/>
            <person name="Whiteaker J.D."/>
            <person name="Gilmore M.S."/>
            <person name="Rice L.B."/>
        </authorList>
    </citation>
    <scope>NUCLEOTIDE SEQUENCE [LARGE SCALE GENOMIC DNA]</scope>
    <source>
        <strain evidence="6 8">D344RRF x C68</strain>
    </source>
</reference>
<dbReference type="EMBL" id="WEFP01000001">
    <property type="protein sequence ID" value="KAB7577742.1"/>
    <property type="molecule type" value="Genomic_DNA"/>
</dbReference>
<dbReference type="PRINTS" id="PR00035">
    <property type="entry name" value="HTHGNTR"/>
</dbReference>
<dbReference type="Proteomes" id="UP000070452">
    <property type="component" value="Unassembled WGS sequence"/>
</dbReference>
<evidence type="ECO:0000313" key="7">
    <source>
        <dbReference type="EMBL" id="PZM56852.1"/>
    </source>
</evidence>
<dbReference type="InterPro" id="IPR000524">
    <property type="entry name" value="Tscrpt_reg_HTH_GntR"/>
</dbReference>
<evidence type="ECO:0000313" key="6">
    <source>
        <dbReference type="EMBL" id="KWX17728.1"/>
    </source>
</evidence>
<keyword evidence="3" id="KW-0804">Transcription</keyword>
<dbReference type="Pfam" id="PF00392">
    <property type="entry name" value="GntR"/>
    <property type="match status" value="1"/>
</dbReference>
<evidence type="ECO:0000256" key="2">
    <source>
        <dbReference type="ARBA" id="ARBA00023125"/>
    </source>
</evidence>
<dbReference type="PANTHER" id="PTHR44846">
    <property type="entry name" value="MANNOSYL-D-GLYCERATE TRANSPORT/METABOLISM SYSTEM REPRESSOR MNGR-RELATED"/>
    <property type="match status" value="1"/>
</dbReference>
<dbReference type="SUPFAM" id="SSF64288">
    <property type="entry name" value="Chorismate lyase-like"/>
    <property type="match status" value="1"/>
</dbReference>
<dbReference type="EMBL" id="QHGU01000006">
    <property type="protein sequence ID" value="PZM56852.1"/>
    <property type="molecule type" value="Genomic_DNA"/>
</dbReference>
<dbReference type="PANTHER" id="PTHR44846:SF1">
    <property type="entry name" value="MANNOSYL-D-GLYCERATE TRANSPORT_METABOLISM SYSTEM REPRESSOR MNGR-RELATED"/>
    <property type="match status" value="1"/>
</dbReference>
<dbReference type="AlphaFoldDB" id="A0A132P5W7"/>
<evidence type="ECO:0000256" key="3">
    <source>
        <dbReference type="ARBA" id="ARBA00023163"/>
    </source>
</evidence>
<dbReference type="InterPro" id="IPR036390">
    <property type="entry name" value="WH_DNA-bd_sf"/>
</dbReference>
<evidence type="ECO:0000256" key="1">
    <source>
        <dbReference type="ARBA" id="ARBA00023015"/>
    </source>
</evidence>
<dbReference type="Proteomes" id="UP000249070">
    <property type="component" value="Unassembled WGS sequence"/>
</dbReference>
<evidence type="ECO:0000313" key="8">
    <source>
        <dbReference type="Proteomes" id="UP000070452"/>
    </source>
</evidence>
<dbReference type="InterPro" id="IPR011663">
    <property type="entry name" value="UTRA"/>
</dbReference>
<reference evidence="5 10" key="3">
    <citation type="submission" date="2019-10" db="EMBL/GenBank/DDBJ databases">
        <title>Evolutionary dynamics of vancomycin-resistant Enterococcus faecium during gastrointestinal tract colonization and bloodstream infection in immunocompromised pediatric patients.</title>
        <authorList>
            <person name="Chilambi G.S."/>
            <person name="Nordstrom H.R."/>
            <person name="Evans D.R."/>
            <person name="Ferrolino J."/>
            <person name="Hayden R.T."/>
            <person name="Maron G.M."/>
            <person name="Vo A.N."/>
            <person name="Gilmore M.S."/>
            <person name="Wolf J."/>
            <person name="Rosch J.W."/>
            <person name="Van Tyne D."/>
        </authorList>
    </citation>
    <scope>NUCLEOTIDE SEQUENCE [LARGE SCALE GENOMIC DNA]</scope>
    <source>
        <strain evidence="5 10">VRECG27</strain>
    </source>
</reference>
<dbReference type="Pfam" id="PF07702">
    <property type="entry name" value="UTRA"/>
    <property type="match status" value="1"/>
</dbReference>
<dbReference type="GO" id="GO:0003677">
    <property type="term" value="F:DNA binding"/>
    <property type="evidence" value="ECO:0007669"/>
    <property type="project" value="UniProtKB-KW"/>
</dbReference>
<organism evidence="6 8">
    <name type="scientific">Enterococcus faecium</name>
    <name type="common">Streptococcus faecium</name>
    <dbReference type="NCBI Taxonomy" id="1352"/>
    <lineage>
        <taxon>Bacteria</taxon>
        <taxon>Bacillati</taxon>
        <taxon>Bacillota</taxon>
        <taxon>Bacilli</taxon>
        <taxon>Lactobacillales</taxon>
        <taxon>Enterococcaceae</taxon>
        <taxon>Enterococcus</taxon>
    </lineage>
</organism>
<evidence type="ECO:0000313" key="5">
    <source>
        <dbReference type="EMBL" id="KAB7577742.1"/>
    </source>
</evidence>
<dbReference type="GO" id="GO:0045892">
    <property type="term" value="P:negative regulation of DNA-templated transcription"/>
    <property type="evidence" value="ECO:0007669"/>
    <property type="project" value="TreeGrafter"/>
</dbReference>
<dbReference type="SUPFAM" id="SSF46785">
    <property type="entry name" value="Winged helix' DNA-binding domain"/>
    <property type="match status" value="1"/>
</dbReference>
<dbReference type="FunFam" id="1.10.10.10:FF:000079">
    <property type="entry name" value="GntR family transcriptional regulator"/>
    <property type="match status" value="1"/>
</dbReference>
<evidence type="ECO:0000313" key="10">
    <source>
        <dbReference type="Proteomes" id="UP000469871"/>
    </source>
</evidence>
<protein>
    <submittedName>
        <fullName evidence="5 6">Transcriptional regulator</fullName>
    </submittedName>
</protein>
<evidence type="ECO:0000259" key="4">
    <source>
        <dbReference type="PROSITE" id="PS50949"/>
    </source>
</evidence>
<dbReference type="Gene3D" id="3.40.1410.10">
    <property type="entry name" value="Chorismate lyase-like"/>
    <property type="match status" value="1"/>
</dbReference>
<feature type="domain" description="HTH gntR-type" evidence="4">
    <location>
        <begin position="7"/>
        <end position="75"/>
    </location>
</feature>
<dbReference type="Gene3D" id="1.10.10.10">
    <property type="entry name" value="Winged helix-like DNA-binding domain superfamily/Winged helix DNA-binding domain"/>
    <property type="match status" value="1"/>
</dbReference>
<comment type="caution">
    <text evidence="6">The sequence shown here is derived from an EMBL/GenBank/DDBJ whole genome shotgun (WGS) entry which is preliminary data.</text>
</comment>
<reference evidence="7 9" key="2">
    <citation type="submission" date="2018-05" db="EMBL/GenBank/DDBJ databases">
        <title>Vancomycin-resistant Enterococcus faecium strain from Chelyabinsk, Russia.</title>
        <authorList>
            <person name="Gostev V."/>
            <person name="Goncharov A."/>
            <person name="Kolodzhieva V."/>
            <person name="Suvorov A."/>
            <person name="Sidorenko S."/>
            <person name="Zueva L."/>
        </authorList>
    </citation>
    <scope>NUCLEOTIDE SEQUENCE [LARGE SCALE GENOMIC DNA]</scope>
    <source>
        <strain evidence="7 9">20</strain>
    </source>
</reference>
<keyword evidence="2" id="KW-0238">DNA-binding</keyword>
<dbReference type="GO" id="GO:0003700">
    <property type="term" value="F:DNA-binding transcription factor activity"/>
    <property type="evidence" value="ECO:0007669"/>
    <property type="project" value="InterPro"/>
</dbReference>
<dbReference type="RefSeq" id="WP_002298782.1">
    <property type="nucleotide sequence ID" value="NZ_AP022341.1"/>
</dbReference>
<gene>
    <name evidence="6" type="ORF">AWT83_04140</name>
    <name evidence="7" type="ORF">DKP91_02325</name>
    <name evidence="5" type="ORF">GBM73_10615</name>
</gene>
<accession>A0A132P5W7</accession>
<dbReference type="InterPro" id="IPR050679">
    <property type="entry name" value="Bact_HTH_transcr_reg"/>
</dbReference>
<name>A0A132P5W7_ENTFC</name>
<keyword evidence="1" id="KW-0805">Transcription regulation</keyword>
<dbReference type="InterPro" id="IPR036388">
    <property type="entry name" value="WH-like_DNA-bd_sf"/>
</dbReference>
<dbReference type="EMBL" id="LRHK01000001">
    <property type="protein sequence ID" value="KWX17728.1"/>
    <property type="molecule type" value="Genomic_DNA"/>
</dbReference>
<dbReference type="PROSITE" id="PS50949">
    <property type="entry name" value="HTH_GNTR"/>
    <property type="match status" value="1"/>
</dbReference>
<proteinExistence type="predicted"/>
<sequence length="258" mass="29466">MNFQDNRPLYLQVEASIRNDIREKKYLPGEQLPTEEELCKIYGVSKITIRKAFKLLTESGTVERLRGKGTFVTQKKESLKLAGVHGFSDSLSTRGHKIRYTVLHSKIIKADEFLANKLQINVTDRVYNIKRLMWEDGAPMGIDNFFASEEKFPTLFEKGSQYTSLYKLLEDDYDVKATSSIMEINGLSATPELSDLLQCIVGDPLFILEKVGKDKNNQPFHYSQSTVRCDRISYVIEVTENITLDTVHKNDSDPKVID</sequence>
<dbReference type="CDD" id="cd07377">
    <property type="entry name" value="WHTH_GntR"/>
    <property type="match status" value="1"/>
</dbReference>
<dbReference type="SMART" id="SM00866">
    <property type="entry name" value="UTRA"/>
    <property type="match status" value="1"/>
</dbReference>
<dbReference type="SMART" id="SM00345">
    <property type="entry name" value="HTH_GNTR"/>
    <property type="match status" value="1"/>
</dbReference>
<dbReference type="InterPro" id="IPR028978">
    <property type="entry name" value="Chorismate_lyase_/UTRA_dom_sf"/>
</dbReference>
<evidence type="ECO:0000313" key="9">
    <source>
        <dbReference type="Proteomes" id="UP000249070"/>
    </source>
</evidence>
<dbReference type="Proteomes" id="UP000469871">
    <property type="component" value="Unassembled WGS sequence"/>
</dbReference>